<keyword evidence="2" id="KW-1185">Reference proteome</keyword>
<organism evidence="1 2">
    <name type="scientific">Marinobacter segnicrescens</name>
    <dbReference type="NCBI Taxonomy" id="430453"/>
    <lineage>
        <taxon>Bacteria</taxon>
        <taxon>Pseudomonadati</taxon>
        <taxon>Pseudomonadota</taxon>
        <taxon>Gammaproteobacteria</taxon>
        <taxon>Pseudomonadales</taxon>
        <taxon>Marinobacteraceae</taxon>
        <taxon>Marinobacter</taxon>
    </lineage>
</organism>
<dbReference type="AlphaFoldDB" id="A0A1I0AU38"/>
<proteinExistence type="predicted"/>
<sequence>MALLQSAVHRYRLPAIALMLALGLGTPVLAEPSVSESLSPDNLPADFYTFTPEEFWREPRDSYWLNFSNWVIHHEHVQSERIQILGAWADRTLSGNARSLPGNESYLRLGLAAESETGKLASVEPEARFRLDLPTAEEQLRVVLESESDELVPLGERRRSRQLTDDQRSDSDATGALRYLSVISDTINLSNDIGARLRFPPDAFWRATARGDWRLSDWRVGARQRVYYFHQDGWGASSWLGFGRDIGNGWTFLASSEAVWVHDERQFDLAQILDFHKRLNNRSELNPRLGVLGESQPTWRHTGYFADVTWRYRLYQNWLFGEVIPSVEFQRDNDFKEHTALLVRLEMFFSGRILSR</sequence>
<dbReference type="STRING" id="430453.SAMN04487962_103103"/>
<protein>
    <submittedName>
        <fullName evidence="1">Uncharacterized protein</fullName>
    </submittedName>
</protein>
<dbReference type="Proteomes" id="UP000198762">
    <property type="component" value="Unassembled WGS sequence"/>
</dbReference>
<gene>
    <name evidence="1" type="ORF">SAMN04487962_103103</name>
</gene>
<dbReference type="RefSeq" id="WP_245742472.1">
    <property type="nucleotide sequence ID" value="NZ_FOHZ01000003.1"/>
</dbReference>
<evidence type="ECO:0000313" key="1">
    <source>
        <dbReference type="EMBL" id="SES97698.1"/>
    </source>
</evidence>
<name>A0A1I0AU38_9GAMM</name>
<reference evidence="2" key="1">
    <citation type="submission" date="2016-10" db="EMBL/GenBank/DDBJ databases">
        <authorList>
            <person name="Varghese N."/>
            <person name="Submissions S."/>
        </authorList>
    </citation>
    <scope>NUCLEOTIDE SEQUENCE [LARGE SCALE GENOMIC DNA]</scope>
    <source>
        <strain evidence="2">CGMCC 1.6489</strain>
    </source>
</reference>
<evidence type="ECO:0000313" key="2">
    <source>
        <dbReference type="Proteomes" id="UP000198762"/>
    </source>
</evidence>
<accession>A0A1I0AU38</accession>
<dbReference type="EMBL" id="FOHZ01000003">
    <property type="protein sequence ID" value="SES97698.1"/>
    <property type="molecule type" value="Genomic_DNA"/>
</dbReference>